<dbReference type="SMART" id="SM00924">
    <property type="entry name" value="MgtE_N"/>
    <property type="match status" value="1"/>
</dbReference>
<keyword evidence="9" id="KW-0479">Metal-binding</keyword>
<feature type="domain" description="CBS" evidence="10">
    <location>
        <begin position="195"/>
        <end position="253"/>
    </location>
</feature>
<keyword evidence="8" id="KW-0129">CBS domain</keyword>
<feature type="transmembrane region" description="Helical" evidence="9">
    <location>
        <begin position="279"/>
        <end position="297"/>
    </location>
</feature>
<feature type="transmembrane region" description="Helical" evidence="9">
    <location>
        <begin position="378"/>
        <end position="404"/>
    </location>
</feature>
<dbReference type="InterPro" id="IPR000644">
    <property type="entry name" value="CBS_dom"/>
</dbReference>
<dbReference type="PANTHER" id="PTHR41394:SF5">
    <property type="entry name" value="SLC41A_MGTE INTEGRAL MEMBRANE DOMAIN-CONTAINING PROTEIN"/>
    <property type="match status" value="1"/>
</dbReference>
<dbReference type="InterPro" id="IPR006669">
    <property type="entry name" value="MgtE_transporter"/>
</dbReference>
<dbReference type="Gene3D" id="3.10.580.10">
    <property type="entry name" value="CBS-domain"/>
    <property type="match status" value="1"/>
</dbReference>
<dbReference type="SMART" id="SM00116">
    <property type="entry name" value="CBS"/>
    <property type="match status" value="2"/>
</dbReference>
<comment type="similarity">
    <text evidence="2 9">Belongs to the SLC41A transporter family.</text>
</comment>
<evidence type="ECO:0000256" key="2">
    <source>
        <dbReference type="ARBA" id="ARBA00009749"/>
    </source>
</evidence>
<sequence>MRDLTTQRSTKVRGRGHLLNEAFFQNHHEEAARILEGYPVEDILRVLQGTSPNNAANLLACITPPVAADTLAIMPTDLLKQVVPHLSPSLAASLFQRLDDDLQRAILFRVPERYAQEIRSYMTYPEESVGRIMDPKFFVLQEESTVREAMVQVRIRAQKDVHDVYVIDRTQKLVGRISVRDLLLVDPQEKLQSVMVQDLPTIHPLESREEIVELFGERHFFTIPVVDLDERLLGVVRNEAIIKASQEDASADLLTMVGANKDERALSPVWFSVRKRLPWLQLNLLTAFLAAFVVGMFEGTIAKFTALAVLLPIVAGQSGNTGAQSLAVVIRGLALRDIRPSQWLRVSGKEVYVAFLNGLAVSATACLAVGLWSRSLGLVFIIGLSMIISMVIAGLSGAIIPIALKALKQDPAQSSSIVLTTVTDIVGFFSFLGLATLLSSLLET</sequence>
<proteinExistence type="inferred from homology"/>
<dbReference type="PANTHER" id="PTHR41394">
    <property type="entry name" value="MAGNESIUM TRANSPORTER MGTE"/>
    <property type="match status" value="1"/>
</dbReference>
<protein>
    <recommendedName>
        <fullName evidence="9">Magnesium transporter MgtE</fullName>
    </recommendedName>
</protein>
<dbReference type="SUPFAM" id="SSF54631">
    <property type="entry name" value="CBS-domain pair"/>
    <property type="match status" value="1"/>
</dbReference>
<dbReference type="InterPro" id="IPR046342">
    <property type="entry name" value="CBS_dom_sf"/>
</dbReference>
<evidence type="ECO:0000256" key="8">
    <source>
        <dbReference type="PROSITE-ProRule" id="PRU00703"/>
    </source>
</evidence>
<dbReference type="NCBIfam" id="TIGR00400">
    <property type="entry name" value="mgtE"/>
    <property type="match status" value="1"/>
</dbReference>
<comment type="subunit">
    <text evidence="9">Homodimer.</text>
</comment>
<evidence type="ECO:0000256" key="9">
    <source>
        <dbReference type="RuleBase" id="RU362011"/>
    </source>
</evidence>
<dbReference type="CDD" id="cd04606">
    <property type="entry name" value="CBS_pair_Mg_transporter"/>
    <property type="match status" value="1"/>
</dbReference>
<keyword evidence="9" id="KW-1003">Cell membrane</keyword>
<keyword evidence="6 9" id="KW-1133">Transmembrane helix</keyword>
<dbReference type="RefSeq" id="WP_312747024.1">
    <property type="nucleotide sequence ID" value="NZ_CP116968.1"/>
</dbReference>
<gene>
    <name evidence="11" type="primary">mgtE</name>
    <name evidence="11" type="ORF">PQG83_03965</name>
</gene>
<evidence type="ECO:0000256" key="4">
    <source>
        <dbReference type="ARBA" id="ARBA00022692"/>
    </source>
</evidence>
<dbReference type="Gene3D" id="1.25.60.10">
    <property type="entry name" value="MgtE N-terminal domain-like"/>
    <property type="match status" value="1"/>
</dbReference>
<evidence type="ECO:0000256" key="7">
    <source>
        <dbReference type="ARBA" id="ARBA00023136"/>
    </source>
</evidence>
<keyword evidence="12" id="KW-1185">Reference proteome</keyword>
<reference evidence="11 12" key="1">
    <citation type="submission" date="2023-01" db="EMBL/GenBank/DDBJ databases">
        <title>Cultivation and genomic characterization of new, ubiquitous marine nitrite-oxidizing bacteria from the Nitrospirales.</title>
        <authorList>
            <person name="Mueller A.J."/>
            <person name="Daebeler A."/>
            <person name="Herbold C.W."/>
            <person name="Kirkegaard R.H."/>
            <person name="Daims H."/>
        </authorList>
    </citation>
    <scope>NUCLEOTIDE SEQUENCE [LARGE SCALE GENOMIC DNA]</scope>
    <source>
        <strain evidence="11 12">DK</strain>
    </source>
</reference>
<comment type="subcellular location">
    <subcellularLocation>
        <location evidence="9">Cell membrane</location>
        <topology evidence="9">Multi-pass membrane protein</topology>
    </subcellularLocation>
    <subcellularLocation>
        <location evidence="1">Membrane</location>
        <topology evidence="1">Multi-pass membrane protein</topology>
    </subcellularLocation>
</comment>
<dbReference type="Pfam" id="PF03448">
    <property type="entry name" value="MgtE_N"/>
    <property type="match status" value="1"/>
</dbReference>
<comment type="function">
    <text evidence="9">Acts as a magnesium transporter.</text>
</comment>
<keyword evidence="4 9" id="KW-0812">Transmembrane</keyword>
<dbReference type="KEGG" id="nneo:PQG83_03965"/>
<evidence type="ECO:0000256" key="3">
    <source>
        <dbReference type="ARBA" id="ARBA00022448"/>
    </source>
</evidence>
<feature type="transmembrane region" description="Helical" evidence="9">
    <location>
        <begin position="416"/>
        <end position="442"/>
    </location>
</feature>
<dbReference type="Gene3D" id="1.10.357.20">
    <property type="entry name" value="SLC41 divalent cation transporters, integral membrane domain"/>
    <property type="match status" value="1"/>
</dbReference>
<accession>A0AA96GKF0</accession>
<keyword evidence="5 9" id="KW-0460">Magnesium</keyword>
<feature type="transmembrane region" description="Helical" evidence="9">
    <location>
        <begin position="351"/>
        <end position="372"/>
    </location>
</feature>
<evidence type="ECO:0000256" key="6">
    <source>
        <dbReference type="ARBA" id="ARBA00022989"/>
    </source>
</evidence>
<dbReference type="GO" id="GO:0046872">
    <property type="term" value="F:metal ion binding"/>
    <property type="evidence" value="ECO:0007669"/>
    <property type="project" value="UniProtKB-KW"/>
</dbReference>
<evidence type="ECO:0000256" key="1">
    <source>
        <dbReference type="ARBA" id="ARBA00004141"/>
    </source>
</evidence>
<organism evidence="11 12">
    <name type="scientific">Candidatus Nitrospira neomarina</name>
    <dbReference type="NCBI Taxonomy" id="3020899"/>
    <lineage>
        <taxon>Bacteria</taxon>
        <taxon>Pseudomonadati</taxon>
        <taxon>Nitrospirota</taxon>
        <taxon>Nitrospiria</taxon>
        <taxon>Nitrospirales</taxon>
        <taxon>Nitrospiraceae</taxon>
        <taxon>Nitrospira</taxon>
    </lineage>
</organism>
<dbReference type="InterPro" id="IPR038076">
    <property type="entry name" value="MgtE_N_sf"/>
</dbReference>
<evidence type="ECO:0000313" key="12">
    <source>
        <dbReference type="Proteomes" id="UP001302494"/>
    </source>
</evidence>
<dbReference type="InterPro" id="IPR036739">
    <property type="entry name" value="SLC41_membr_dom_sf"/>
</dbReference>
<dbReference type="GO" id="GO:0015095">
    <property type="term" value="F:magnesium ion transmembrane transporter activity"/>
    <property type="evidence" value="ECO:0007669"/>
    <property type="project" value="UniProtKB-UniRule"/>
</dbReference>
<dbReference type="Pfam" id="PF00571">
    <property type="entry name" value="CBS"/>
    <property type="match status" value="2"/>
</dbReference>
<dbReference type="SUPFAM" id="SSF161093">
    <property type="entry name" value="MgtE membrane domain-like"/>
    <property type="match status" value="1"/>
</dbReference>
<dbReference type="Pfam" id="PF01769">
    <property type="entry name" value="MgtE"/>
    <property type="match status" value="1"/>
</dbReference>
<keyword evidence="7 9" id="KW-0472">Membrane</keyword>
<dbReference type="InterPro" id="IPR006667">
    <property type="entry name" value="SLC41_membr_dom"/>
</dbReference>
<keyword evidence="3 9" id="KW-0813">Transport</keyword>
<dbReference type="InterPro" id="IPR006668">
    <property type="entry name" value="Mg_transptr_MgtE_intracell_dom"/>
</dbReference>
<dbReference type="SUPFAM" id="SSF158791">
    <property type="entry name" value="MgtE N-terminal domain-like"/>
    <property type="match status" value="1"/>
</dbReference>
<dbReference type="Proteomes" id="UP001302494">
    <property type="component" value="Chromosome"/>
</dbReference>
<feature type="domain" description="CBS" evidence="10">
    <location>
        <begin position="133"/>
        <end position="193"/>
    </location>
</feature>
<dbReference type="PROSITE" id="PS51371">
    <property type="entry name" value="CBS"/>
    <property type="match status" value="2"/>
</dbReference>
<comment type="caution">
    <text evidence="9">Lacks conserved residue(s) required for the propagation of feature annotation.</text>
</comment>
<evidence type="ECO:0000313" key="11">
    <source>
        <dbReference type="EMBL" id="WNM62918.1"/>
    </source>
</evidence>
<dbReference type="AlphaFoldDB" id="A0AA96GKF0"/>
<evidence type="ECO:0000256" key="5">
    <source>
        <dbReference type="ARBA" id="ARBA00022842"/>
    </source>
</evidence>
<name>A0AA96GKF0_9BACT</name>
<evidence type="ECO:0000259" key="10">
    <source>
        <dbReference type="PROSITE" id="PS51371"/>
    </source>
</evidence>
<dbReference type="GO" id="GO:0005886">
    <property type="term" value="C:plasma membrane"/>
    <property type="evidence" value="ECO:0007669"/>
    <property type="project" value="UniProtKB-SubCell"/>
</dbReference>
<dbReference type="EMBL" id="CP116968">
    <property type="protein sequence ID" value="WNM62918.1"/>
    <property type="molecule type" value="Genomic_DNA"/>
</dbReference>